<feature type="signal peptide" evidence="1">
    <location>
        <begin position="1"/>
        <end position="22"/>
    </location>
</feature>
<organism evidence="2 3">
    <name type="scientific">Salinisphaera orenii YIM 95161</name>
    <dbReference type="NCBI Taxonomy" id="1051139"/>
    <lineage>
        <taxon>Bacteria</taxon>
        <taxon>Pseudomonadati</taxon>
        <taxon>Pseudomonadota</taxon>
        <taxon>Gammaproteobacteria</taxon>
        <taxon>Salinisphaerales</taxon>
        <taxon>Salinisphaeraceae</taxon>
        <taxon>Salinisphaera</taxon>
    </lineage>
</organism>
<evidence type="ECO:0000313" key="2">
    <source>
        <dbReference type="EMBL" id="ROO26343.1"/>
    </source>
</evidence>
<dbReference type="Proteomes" id="UP000285123">
    <property type="component" value="Unassembled WGS sequence"/>
</dbReference>
<dbReference type="InterPro" id="IPR021268">
    <property type="entry name" value="DUF2845"/>
</dbReference>
<gene>
    <name evidence="2" type="ORF">SAHL_13090</name>
</gene>
<dbReference type="OrthoDB" id="8906462at2"/>
<protein>
    <recommendedName>
        <fullName evidence="4">DUF2845 domain-containing protein</fullName>
    </recommendedName>
</protein>
<name>A0A423PL86_9GAMM</name>
<sequence length="198" mass="22089">MGRRAAALALFAGTFLSAPASADSFRCDGALVQTGDPAVSVRAACGEPSFVDPWIGDASLAYGVAPSMEQWTYNRGPNRLLRILVFRDGRLQAIRSDGHGFRERAGDSDCRPSDIVRGMSKYRLRQACGEPAQRSGGVFVYSSRRDLAGRTRYQRRGRVPVFRERWIFNFGPNRFLREVTLENAMVVDTETLDRGYDE</sequence>
<accession>A0A423PL86</accession>
<dbReference type="AlphaFoldDB" id="A0A423PL86"/>
<evidence type="ECO:0000256" key="1">
    <source>
        <dbReference type="SAM" id="SignalP"/>
    </source>
</evidence>
<dbReference type="RefSeq" id="WP_123591855.1">
    <property type="nucleotide sequence ID" value="NZ_AYKF01000102.1"/>
</dbReference>
<comment type="caution">
    <text evidence="2">The sequence shown here is derived from an EMBL/GenBank/DDBJ whole genome shotgun (WGS) entry which is preliminary data.</text>
</comment>
<evidence type="ECO:0008006" key="4">
    <source>
        <dbReference type="Google" id="ProtNLM"/>
    </source>
</evidence>
<proteinExistence type="predicted"/>
<keyword evidence="1" id="KW-0732">Signal</keyword>
<evidence type="ECO:0000313" key="3">
    <source>
        <dbReference type="Proteomes" id="UP000285123"/>
    </source>
</evidence>
<feature type="chain" id="PRO_5019167098" description="DUF2845 domain-containing protein" evidence="1">
    <location>
        <begin position="23"/>
        <end position="198"/>
    </location>
</feature>
<dbReference type="Pfam" id="PF11006">
    <property type="entry name" value="DUF2845"/>
    <property type="match status" value="2"/>
</dbReference>
<dbReference type="EMBL" id="AYKF01000102">
    <property type="protein sequence ID" value="ROO26343.1"/>
    <property type="molecule type" value="Genomic_DNA"/>
</dbReference>
<reference evidence="2 3" key="1">
    <citation type="submission" date="2013-10" db="EMBL/GenBank/DDBJ databases">
        <title>Salinisphaera halophila YIM 95161 Genome Sequencing.</title>
        <authorList>
            <person name="Lai Q."/>
            <person name="Li C."/>
            <person name="Shao Z."/>
        </authorList>
    </citation>
    <scope>NUCLEOTIDE SEQUENCE [LARGE SCALE GENOMIC DNA]</scope>
    <source>
        <strain evidence="2 3">YIM 95161</strain>
    </source>
</reference>